<accession>A0ABR8YDH2</accession>
<organism evidence="1 2">
    <name type="scientific">Phocaeicola intestinalis</name>
    <dbReference type="NCBI Taxonomy" id="2762212"/>
    <lineage>
        <taxon>Bacteria</taxon>
        <taxon>Pseudomonadati</taxon>
        <taxon>Bacteroidota</taxon>
        <taxon>Bacteroidia</taxon>
        <taxon>Bacteroidales</taxon>
        <taxon>Bacteroidaceae</taxon>
        <taxon>Phocaeicola</taxon>
    </lineage>
</organism>
<comment type="caution">
    <text evidence="1">The sequence shown here is derived from an EMBL/GenBank/DDBJ whole genome shotgun (WGS) entry which is preliminary data.</text>
</comment>
<dbReference type="EMBL" id="JACSPP010000138">
    <property type="protein sequence ID" value="MBD8042161.1"/>
    <property type="molecule type" value="Genomic_DNA"/>
</dbReference>
<reference evidence="1 2" key="1">
    <citation type="submission" date="2020-08" db="EMBL/GenBank/DDBJ databases">
        <title>A Genomic Blueprint of the Chicken Gut Microbiome.</title>
        <authorList>
            <person name="Gilroy R."/>
            <person name="Ravi A."/>
            <person name="Getino M."/>
            <person name="Pursley I."/>
            <person name="Horton D.L."/>
            <person name="Alikhan N.-F."/>
            <person name="Baker D."/>
            <person name="Gharbi K."/>
            <person name="Hall N."/>
            <person name="Watson M."/>
            <person name="Adriaenssens E.M."/>
            <person name="Foster-Nyarko E."/>
            <person name="Jarju S."/>
            <person name="Secka A."/>
            <person name="Antonio M."/>
            <person name="Oren A."/>
            <person name="Chaudhuri R."/>
            <person name="La Ragione R.M."/>
            <person name="Hildebrand F."/>
            <person name="Pallen M.J."/>
        </authorList>
    </citation>
    <scope>NUCLEOTIDE SEQUENCE [LARGE SCALE GENOMIC DNA]</scope>
    <source>
        <strain evidence="1 2">Sa1CVN1</strain>
    </source>
</reference>
<dbReference type="Proteomes" id="UP000620874">
    <property type="component" value="Unassembled WGS sequence"/>
</dbReference>
<feature type="non-terminal residue" evidence="1">
    <location>
        <position position="1"/>
    </location>
</feature>
<name>A0ABR8YDH2_9BACT</name>
<evidence type="ECO:0000313" key="1">
    <source>
        <dbReference type="EMBL" id="MBD8042161.1"/>
    </source>
</evidence>
<proteinExistence type="predicted"/>
<gene>
    <name evidence="1" type="ORF">H9625_17370</name>
</gene>
<evidence type="ECO:0000313" key="2">
    <source>
        <dbReference type="Proteomes" id="UP000620874"/>
    </source>
</evidence>
<keyword evidence="2" id="KW-1185">Reference proteome</keyword>
<sequence>RPKHTRKRIHQAKKNFLEKFKTASEYNVYERKLKAYRDWKNTIATEKKISREEERKEIAKEMKADNEPIAKIMKYTKLTEEEINQLCESGVKREL</sequence>
<protein>
    <submittedName>
        <fullName evidence="1">Uncharacterized protein</fullName>
    </submittedName>
</protein>